<dbReference type="InterPro" id="IPR012337">
    <property type="entry name" value="RNaseH-like_sf"/>
</dbReference>
<dbReference type="PANTHER" id="PTHR22891">
    <property type="entry name" value="EUKARYOTIC TRANSLATION INITIATION FACTOR 2C"/>
    <property type="match status" value="1"/>
</dbReference>
<evidence type="ECO:0000256" key="1">
    <source>
        <dbReference type="SAM" id="MobiDB-lite"/>
    </source>
</evidence>
<evidence type="ECO:0000313" key="4">
    <source>
        <dbReference type="Proteomes" id="UP001341840"/>
    </source>
</evidence>
<organism evidence="3 4">
    <name type="scientific">Stylosanthes scabra</name>
    <dbReference type="NCBI Taxonomy" id="79078"/>
    <lineage>
        <taxon>Eukaryota</taxon>
        <taxon>Viridiplantae</taxon>
        <taxon>Streptophyta</taxon>
        <taxon>Embryophyta</taxon>
        <taxon>Tracheophyta</taxon>
        <taxon>Spermatophyta</taxon>
        <taxon>Magnoliopsida</taxon>
        <taxon>eudicotyledons</taxon>
        <taxon>Gunneridae</taxon>
        <taxon>Pentapetalae</taxon>
        <taxon>rosids</taxon>
        <taxon>fabids</taxon>
        <taxon>Fabales</taxon>
        <taxon>Fabaceae</taxon>
        <taxon>Papilionoideae</taxon>
        <taxon>50 kb inversion clade</taxon>
        <taxon>dalbergioids sensu lato</taxon>
        <taxon>Dalbergieae</taxon>
        <taxon>Pterocarpus clade</taxon>
        <taxon>Stylosanthes</taxon>
    </lineage>
</organism>
<keyword evidence="4" id="KW-1185">Reference proteome</keyword>
<evidence type="ECO:0000259" key="2">
    <source>
        <dbReference type="PROSITE" id="PS50822"/>
    </source>
</evidence>
<feature type="domain" description="Piwi" evidence="2">
    <location>
        <begin position="53"/>
        <end position="116"/>
    </location>
</feature>
<dbReference type="SUPFAM" id="SSF53098">
    <property type="entry name" value="Ribonuclease H-like"/>
    <property type="match status" value="1"/>
</dbReference>
<dbReference type="Gene3D" id="3.30.420.10">
    <property type="entry name" value="Ribonuclease H-like superfamily/Ribonuclease H"/>
    <property type="match status" value="1"/>
</dbReference>
<gene>
    <name evidence="3" type="ORF">PIB30_016948</name>
</gene>
<evidence type="ECO:0000313" key="3">
    <source>
        <dbReference type="EMBL" id="MED6205361.1"/>
    </source>
</evidence>
<dbReference type="InterPro" id="IPR003165">
    <property type="entry name" value="Piwi"/>
</dbReference>
<dbReference type="Proteomes" id="UP001341840">
    <property type="component" value="Unassembled WGS sequence"/>
</dbReference>
<accession>A0ABU6Y742</accession>
<dbReference type="InterPro" id="IPR036397">
    <property type="entry name" value="RNaseH_sf"/>
</dbReference>
<reference evidence="3 4" key="1">
    <citation type="journal article" date="2023" name="Plants (Basel)">
        <title>Bridging the Gap: Combining Genomics and Transcriptomics Approaches to Understand Stylosanthes scabra, an Orphan Legume from the Brazilian Caatinga.</title>
        <authorList>
            <person name="Ferreira-Neto J.R.C."/>
            <person name="da Silva M.D."/>
            <person name="Binneck E."/>
            <person name="de Melo N.F."/>
            <person name="da Silva R.H."/>
            <person name="de Melo A.L.T.M."/>
            <person name="Pandolfi V."/>
            <person name="Bustamante F.O."/>
            <person name="Brasileiro-Vidal A.C."/>
            <person name="Benko-Iseppon A.M."/>
        </authorList>
    </citation>
    <scope>NUCLEOTIDE SEQUENCE [LARGE SCALE GENOMIC DNA]</scope>
    <source>
        <tissue evidence="3">Leaves</tissue>
    </source>
</reference>
<feature type="compositionally biased region" description="Basic residues" evidence="1">
    <location>
        <begin position="10"/>
        <end position="19"/>
    </location>
</feature>
<dbReference type="PROSITE" id="PS50822">
    <property type="entry name" value="PIWI"/>
    <property type="match status" value="1"/>
</dbReference>
<proteinExistence type="predicted"/>
<dbReference type="EMBL" id="JASCZI010241704">
    <property type="protein sequence ID" value="MED6205361.1"/>
    <property type="molecule type" value="Genomic_DNA"/>
</dbReference>
<comment type="caution">
    <text evidence="3">The sequence shown here is derived from an EMBL/GenBank/DDBJ whole genome shotgun (WGS) entry which is preliminary data.</text>
</comment>
<name>A0ABU6Y742_9FABA</name>
<sequence length="116" mass="13172">MPLGDGNTGLRRRGAQRRNRSSDKAVQRGCMQMAQAHKHTEDEAKEASANYNFQDGVSESQFIKVLNEELVPIIEACKYLDEKWCPKFTFIVAQKNHHSKLFKDNAPDNVPPDLTI</sequence>
<protein>
    <recommendedName>
        <fullName evidence="2">Piwi domain-containing protein</fullName>
    </recommendedName>
</protein>
<dbReference type="Pfam" id="PF02171">
    <property type="entry name" value="Piwi"/>
    <property type="match status" value="1"/>
</dbReference>
<feature type="region of interest" description="Disordered" evidence="1">
    <location>
        <begin position="1"/>
        <end position="47"/>
    </location>
</feature>